<evidence type="ECO:0000256" key="1">
    <source>
        <dbReference type="SAM" id="MobiDB-lite"/>
    </source>
</evidence>
<evidence type="ECO:0000313" key="2">
    <source>
        <dbReference type="EMBL" id="GAA2073106.1"/>
    </source>
</evidence>
<dbReference type="EMBL" id="BAAAPE010000007">
    <property type="protein sequence ID" value="GAA2073106.1"/>
    <property type="molecule type" value="Genomic_DNA"/>
</dbReference>
<protein>
    <submittedName>
        <fullName evidence="2">Uncharacterized protein</fullName>
    </submittedName>
</protein>
<comment type="caution">
    <text evidence="2">The sequence shown here is derived from an EMBL/GenBank/DDBJ whole genome shotgun (WGS) entry which is preliminary data.</text>
</comment>
<evidence type="ECO:0000313" key="3">
    <source>
        <dbReference type="Proteomes" id="UP001500016"/>
    </source>
</evidence>
<gene>
    <name evidence="2" type="ORF">GCM10009801_26180</name>
</gene>
<sequence>MLAAEHQVDGTVGVWQADLDLYFDLVEAAFEQSLGHNGDAVVPGNDLASGGWSPSGHFMSGHQALGERKTR</sequence>
<dbReference type="Proteomes" id="UP001500016">
    <property type="component" value="Unassembled WGS sequence"/>
</dbReference>
<proteinExistence type="predicted"/>
<reference evidence="3" key="1">
    <citation type="journal article" date="2019" name="Int. J. Syst. Evol. Microbiol.">
        <title>The Global Catalogue of Microorganisms (GCM) 10K type strain sequencing project: providing services to taxonomists for standard genome sequencing and annotation.</title>
        <authorList>
            <consortium name="The Broad Institute Genomics Platform"/>
            <consortium name="The Broad Institute Genome Sequencing Center for Infectious Disease"/>
            <person name="Wu L."/>
            <person name="Ma J."/>
        </authorList>
    </citation>
    <scope>NUCLEOTIDE SEQUENCE [LARGE SCALE GENOMIC DNA]</scope>
    <source>
        <strain evidence="3">JCM 15478</strain>
    </source>
</reference>
<feature type="region of interest" description="Disordered" evidence="1">
    <location>
        <begin position="52"/>
        <end position="71"/>
    </location>
</feature>
<keyword evidence="3" id="KW-1185">Reference proteome</keyword>
<accession>A0ABP5HGY8</accession>
<name>A0ABP5HGY8_9ACTN</name>
<organism evidence="2 3">
    <name type="scientific">Streptomyces albiaxialis</name>
    <dbReference type="NCBI Taxonomy" id="329523"/>
    <lineage>
        <taxon>Bacteria</taxon>
        <taxon>Bacillati</taxon>
        <taxon>Actinomycetota</taxon>
        <taxon>Actinomycetes</taxon>
        <taxon>Kitasatosporales</taxon>
        <taxon>Streptomycetaceae</taxon>
        <taxon>Streptomyces</taxon>
    </lineage>
</organism>